<sequence length="143" mass="15861">MIKKILSSLIVLAIFSTSILFADMVVPASALPKQAVTFIKKIYPNAQIWKVERDGGKFDVNLSNGASIDFLTNGDWVNIDGEYNGVPFSVLPQAVANTVKKTYPQAMITSVEKEWGNYKIKLNNMMEMFISSDGSLMGQQFDD</sequence>
<feature type="signal peptide" evidence="1">
    <location>
        <begin position="1"/>
        <end position="22"/>
    </location>
</feature>
<evidence type="ECO:0000313" key="3">
    <source>
        <dbReference type="EMBL" id="AGA67422.1"/>
    </source>
</evidence>
<dbReference type="AlphaFoldDB" id="A0A3B6VUA4"/>
<keyword evidence="4" id="KW-1185">Reference proteome</keyword>
<dbReference type="Pfam" id="PF11396">
    <property type="entry name" value="PepSY_like"/>
    <property type="match status" value="1"/>
</dbReference>
<name>A0A3B6VUA4_BRAPL</name>
<accession>A0A3B6VUA4</accession>
<evidence type="ECO:0000313" key="4">
    <source>
        <dbReference type="Proteomes" id="UP000010793"/>
    </source>
</evidence>
<reference evidence="3 4" key="1">
    <citation type="journal article" date="2013" name="Genome Announc.">
        <title>Complete Genome Sequence of the Porcine Strain Brachyspira pilosicoli P43/6/78(T.).</title>
        <authorList>
            <person name="Lin C."/>
            <person name="den Bakker H.C."/>
            <person name="Suzuki H."/>
            <person name="Lefebure T."/>
            <person name="Ponnala L."/>
            <person name="Sun Q."/>
            <person name="Stanhope M.J."/>
            <person name="Wiedmann M."/>
            <person name="Duhamel G.E."/>
        </authorList>
    </citation>
    <scope>NUCLEOTIDE SEQUENCE [LARGE SCALE GENOMIC DNA]</scope>
    <source>
        <strain evidence="3 4">P43/6/78</strain>
    </source>
</reference>
<proteinExistence type="predicted"/>
<feature type="domain" description="Putative beta-lactamase-inhibitor-like PepSY-like" evidence="2">
    <location>
        <begin position="57"/>
        <end position="137"/>
    </location>
</feature>
<dbReference type="EMBL" id="CP002873">
    <property type="protein sequence ID" value="AGA67422.1"/>
    <property type="molecule type" value="Genomic_DNA"/>
</dbReference>
<gene>
    <name evidence="3" type="ORF">BPP43_11340</name>
</gene>
<dbReference type="Gene3D" id="3.40.1420.30">
    <property type="match status" value="1"/>
</dbReference>
<evidence type="ECO:0000256" key="1">
    <source>
        <dbReference type="SAM" id="SignalP"/>
    </source>
</evidence>
<dbReference type="RefSeq" id="WP_015274928.1">
    <property type="nucleotide sequence ID" value="NC_019908.1"/>
</dbReference>
<organism evidence="3 4">
    <name type="scientific">Brachyspira pilosicoli P43/6/78</name>
    <dbReference type="NCBI Taxonomy" id="1042417"/>
    <lineage>
        <taxon>Bacteria</taxon>
        <taxon>Pseudomonadati</taxon>
        <taxon>Spirochaetota</taxon>
        <taxon>Spirochaetia</taxon>
        <taxon>Brachyspirales</taxon>
        <taxon>Brachyspiraceae</taxon>
        <taxon>Brachyspira</taxon>
    </lineage>
</organism>
<evidence type="ECO:0000259" key="2">
    <source>
        <dbReference type="Pfam" id="PF11396"/>
    </source>
</evidence>
<dbReference type="SUPFAM" id="SSF160574">
    <property type="entry name" value="BT0923-like"/>
    <property type="match status" value="1"/>
</dbReference>
<protein>
    <submittedName>
        <fullName evidence="3">Putative periplasmic protein</fullName>
    </submittedName>
</protein>
<feature type="chain" id="PRO_5017423905" evidence="1">
    <location>
        <begin position="23"/>
        <end position="143"/>
    </location>
</feature>
<dbReference type="InterPro" id="IPR021533">
    <property type="entry name" value="PepSY-like"/>
</dbReference>
<dbReference type="Proteomes" id="UP000010793">
    <property type="component" value="Chromosome"/>
</dbReference>
<dbReference type="KEGG" id="bpip:BPP43_11340"/>
<keyword evidence="1" id="KW-0732">Signal</keyword>